<proteinExistence type="predicted"/>
<dbReference type="AlphaFoldDB" id="A0A0C2MYF5"/>
<protein>
    <submittedName>
        <fullName evidence="1">Uncharacterized protein</fullName>
    </submittedName>
</protein>
<name>A0A0C2MYF5_THEKT</name>
<reference evidence="1 2" key="1">
    <citation type="journal article" date="2014" name="Genome Biol. Evol.">
        <title>The genome of the myxosporean Thelohanellus kitauei shows adaptations to nutrient acquisition within its fish host.</title>
        <authorList>
            <person name="Yang Y."/>
            <person name="Xiong J."/>
            <person name="Zhou Z."/>
            <person name="Huo F."/>
            <person name="Miao W."/>
            <person name="Ran C."/>
            <person name="Liu Y."/>
            <person name="Zhang J."/>
            <person name="Feng J."/>
            <person name="Wang M."/>
            <person name="Wang M."/>
            <person name="Wang L."/>
            <person name="Yao B."/>
        </authorList>
    </citation>
    <scope>NUCLEOTIDE SEQUENCE [LARGE SCALE GENOMIC DNA]</scope>
    <source>
        <strain evidence="1">Wuqing</strain>
    </source>
</reference>
<dbReference type="Proteomes" id="UP000031668">
    <property type="component" value="Unassembled WGS sequence"/>
</dbReference>
<accession>A0A0C2MYF5</accession>
<organism evidence="1 2">
    <name type="scientific">Thelohanellus kitauei</name>
    <name type="common">Myxosporean</name>
    <dbReference type="NCBI Taxonomy" id="669202"/>
    <lineage>
        <taxon>Eukaryota</taxon>
        <taxon>Metazoa</taxon>
        <taxon>Cnidaria</taxon>
        <taxon>Myxozoa</taxon>
        <taxon>Myxosporea</taxon>
        <taxon>Bivalvulida</taxon>
        <taxon>Platysporina</taxon>
        <taxon>Myxobolidae</taxon>
        <taxon>Thelohanellus</taxon>
    </lineage>
</organism>
<keyword evidence="2" id="KW-1185">Reference proteome</keyword>
<gene>
    <name evidence="1" type="ORF">RF11_08872</name>
</gene>
<dbReference type="EMBL" id="JWZT01002534">
    <property type="protein sequence ID" value="KII69175.1"/>
    <property type="molecule type" value="Genomic_DNA"/>
</dbReference>
<evidence type="ECO:0000313" key="2">
    <source>
        <dbReference type="Proteomes" id="UP000031668"/>
    </source>
</evidence>
<evidence type="ECO:0000313" key="1">
    <source>
        <dbReference type="EMBL" id="KII69175.1"/>
    </source>
</evidence>
<sequence>MPINSALLTPVPTTWVLESKQRHRLDQALDFLGSSATWISQGDPDAFNFPPAALQTSDPVRRLPVQSWTSQVGLDTQGGHGSVGLLFTSNLWALHLFTWRLLPFASLASTEQLAFHWLGKPDEHLVQYYLQDSCGPDLVSQPHASQLKPQLTGCSSQPVRKRQARAPIVRLQVLVDASRMQRQHL</sequence>
<comment type="caution">
    <text evidence="1">The sequence shown here is derived from an EMBL/GenBank/DDBJ whole genome shotgun (WGS) entry which is preliminary data.</text>
</comment>